<dbReference type="AlphaFoldDB" id="A0AAD1NX72"/>
<gene>
    <name evidence="1" type="ORF">KB1_25190</name>
</gene>
<dbReference type="EMBL" id="AP024748">
    <property type="protein sequence ID" value="BCY26529.1"/>
    <property type="molecule type" value="Genomic_DNA"/>
</dbReference>
<name>A0AAD1NX72_9ACTN</name>
<evidence type="ECO:0000313" key="2">
    <source>
        <dbReference type="Proteomes" id="UP000825072"/>
    </source>
</evidence>
<dbReference type="Proteomes" id="UP000825072">
    <property type="component" value="Chromosome 2"/>
</dbReference>
<protein>
    <submittedName>
        <fullName evidence="1">Uncharacterized protein</fullName>
    </submittedName>
</protein>
<evidence type="ECO:0000313" key="1">
    <source>
        <dbReference type="EMBL" id="BCY26529.1"/>
    </source>
</evidence>
<keyword evidence="1" id="KW-0614">Plasmid</keyword>
<geneLocation type="plasmid" evidence="1">
    <name>pKB17-24694</name>
</geneLocation>
<sequence length="81" mass="9144">MPQSLIDPIDEMAWQLEISKSDLVGWSALCTLNVVRRDRGEDPIPIPEYLDKAVMSALYPDALPLDDIEEQDEQKEVLMSG</sequence>
<organism evidence="1 2">
    <name type="scientific">Cutibacterium modestum</name>
    <dbReference type="NCBI Taxonomy" id="2559073"/>
    <lineage>
        <taxon>Bacteria</taxon>
        <taxon>Bacillati</taxon>
        <taxon>Actinomycetota</taxon>
        <taxon>Actinomycetes</taxon>
        <taxon>Propionibacteriales</taxon>
        <taxon>Propionibacteriaceae</taxon>
        <taxon>Cutibacterium</taxon>
    </lineage>
</organism>
<reference evidence="1" key="1">
    <citation type="submission" date="2021-06" db="EMBL/GenBank/DDBJ databases">
        <title>Genome sequence of Cutibacterium modestum strain KB17-24694.</title>
        <authorList>
            <person name="Dekio I."/>
            <person name="Asahina A."/>
            <person name="Nishida M."/>
        </authorList>
    </citation>
    <scope>NUCLEOTIDE SEQUENCE</scope>
    <source>
        <strain evidence="1">KB17-24694</strain>
        <plasmid evidence="1">pKB17-24694</plasmid>
    </source>
</reference>
<accession>A0AAD1NX72</accession>
<proteinExistence type="predicted"/>